<evidence type="ECO:0000313" key="3">
    <source>
        <dbReference type="Proteomes" id="UP000536179"/>
    </source>
</evidence>
<dbReference type="EMBL" id="JACHXU010000026">
    <property type="protein sequence ID" value="MBB3209675.1"/>
    <property type="molecule type" value="Genomic_DNA"/>
</dbReference>
<organism evidence="2 3">
    <name type="scientific">Aporhodopirellula rubra</name>
    <dbReference type="NCBI Taxonomy" id="980271"/>
    <lineage>
        <taxon>Bacteria</taxon>
        <taxon>Pseudomonadati</taxon>
        <taxon>Planctomycetota</taxon>
        <taxon>Planctomycetia</taxon>
        <taxon>Pirellulales</taxon>
        <taxon>Pirellulaceae</taxon>
        <taxon>Aporhodopirellula</taxon>
    </lineage>
</organism>
<dbReference type="Proteomes" id="UP000536179">
    <property type="component" value="Unassembled WGS sequence"/>
</dbReference>
<sequence length="29" mass="3163">MNVDAVHTAFGLTFTFVWLLVGQIIVGGR</sequence>
<reference evidence="2 3" key="1">
    <citation type="submission" date="2020-08" db="EMBL/GenBank/DDBJ databases">
        <title>Genomic Encyclopedia of Type Strains, Phase III (KMG-III): the genomes of soil and plant-associated and newly described type strains.</title>
        <authorList>
            <person name="Whitman W."/>
        </authorList>
    </citation>
    <scope>NUCLEOTIDE SEQUENCE [LARGE SCALE GENOMIC DNA]</scope>
    <source>
        <strain evidence="2 3">CECT 8075</strain>
    </source>
</reference>
<keyword evidence="1" id="KW-0472">Membrane</keyword>
<dbReference type="AlphaFoldDB" id="A0A7W5E3S4"/>
<name>A0A7W5E3S4_9BACT</name>
<protein>
    <submittedName>
        <fullName evidence="2">Uncharacterized protein</fullName>
    </submittedName>
</protein>
<keyword evidence="1" id="KW-1133">Transmembrane helix</keyword>
<accession>A0A7W5E3S4</accession>
<comment type="caution">
    <text evidence="2">The sequence shown here is derived from an EMBL/GenBank/DDBJ whole genome shotgun (WGS) entry which is preliminary data.</text>
</comment>
<proteinExistence type="predicted"/>
<evidence type="ECO:0000313" key="2">
    <source>
        <dbReference type="EMBL" id="MBB3209675.1"/>
    </source>
</evidence>
<gene>
    <name evidence="2" type="ORF">FHS27_005515</name>
</gene>
<feature type="transmembrane region" description="Helical" evidence="1">
    <location>
        <begin position="6"/>
        <end position="26"/>
    </location>
</feature>
<evidence type="ECO:0000256" key="1">
    <source>
        <dbReference type="SAM" id="Phobius"/>
    </source>
</evidence>
<keyword evidence="1" id="KW-0812">Transmembrane</keyword>
<keyword evidence="3" id="KW-1185">Reference proteome</keyword>